<evidence type="ECO:0000313" key="2">
    <source>
        <dbReference type="Proteomes" id="UP000235116"/>
    </source>
</evidence>
<keyword evidence="2" id="KW-1185">Reference proteome</keyword>
<evidence type="ECO:0008006" key="3">
    <source>
        <dbReference type="Google" id="ProtNLM"/>
    </source>
</evidence>
<proteinExistence type="predicted"/>
<dbReference type="AlphaFoldDB" id="A0A2K9LRP2"/>
<dbReference type="Pfam" id="PF12094">
    <property type="entry name" value="DUF3570"/>
    <property type="match status" value="2"/>
</dbReference>
<protein>
    <recommendedName>
        <fullName evidence="3">DUF3570 domain-containing protein</fullName>
    </recommendedName>
</protein>
<dbReference type="KEGG" id="kak:Kalk_16265"/>
<evidence type="ECO:0000313" key="1">
    <source>
        <dbReference type="EMBL" id="AUM14988.1"/>
    </source>
</evidence>
<dbReference type="OrthoDB" id="5450709at2"/>
<name>A0A2K9LRP2_9GAMM</name>
<gene>
    <name evidence="1" type="ORF">Kalk_16265</name>
</gene>
<accession>A0A2K9LRP2</accession>
<dbReference type="EMBL" id="CP022684">
    <property type="protein sequence ID" value="AUM14988.1"/>
    <property type="molecule type" value="Genomic_DNA"/>
</dbReference>
<organism evidence="1 2">
    <name type="scientific">Ketobacter alkanivorans</name>
    <dbReference type="NCBI Taxonomy" id="1917421"/>
    <lineage>
        <taxon>Bacteria</taxon>
        <taxon>Pseudomonadati</taxon>
        <taxon>Pseudomonadota</taxon>
        <taxon>Gammaproteobacteria</taxon>
        <taxon>Pseudomonadales</taxon>
        <taxon>Ketobacteraceae</taxon>
        <taxon>Ketobacter</taxon>
    </lineage>
</organism>
<dbReference type="InterPro" id="IPR021953">
    <property type="entry name" value="DUF3570"/>
</dbReference>
<sequence>MYHSYDGGGVKIDGPAVLVRKSVTDDVSVSAQYYVDQISGASIDVQVLASEYAEERTQYDIGADYLLNKTIINVGYSNSTENDYEADTYSLGISQDFFGDLSTLSLSFAYGSDVVKKTGDPTFKEEIERQGYQFSWTQVVTKNLLMNFIYHVVTDEGYLNNPYRSFRYLNDADDPSGGYSWLTEIYPETRTSHAYAVRGKYFMPYRAAFSFEYRRFNDTWGINAYNMDLGYVHPFNEQWILDVHYRYYSQGDADFYSDLFPRADFQNYMGRDKELSAFTTNTFGVKVSYEIDTGWSNDWLEKASVTLAWDIISLDYENFLDAREEGVPAGSESAYSFDADVIRFFISAWF</sequence>
<dbReference type="Proteomes" id="UP000235116">
    <property type="component" value="Chromosome"/>
</dbReference>
<reference evidence="2" key="1">
    <citation type="submission" date="2017-08" db="EMBL/GenBank/DDBJ databases">
        <title>Direct submision.</title>
        <authorList>
            <person name="Kim S.-J."/>
            <person name="Rhee S.-K."/>
        </authorList>
    </citation>
    <scope>NUCLEOTIDE SEQUENCE [LARGE SCALE GENOMIC DNA]</scope>
    <source>
        <strain evidence="2">GI5</strain>
    </source>
</reference>